<evidence type="ECO:0000313" key="1">
    <source>
        <dbReference type="EMBL" id="EKD19739.1"/>
    </source>
</evidence>
<dbReference type="KEGG" id="mbe:MBM_01691"/>
<dbReference type="InParanoid" id="K1Y3K0"/>
<dbReference type="HOGENOM" id="CLU_1845526_0_0_1"/>
<dbReference type="AlphaFoldDB" id="K1Y3K0"/>
<dbReference type="EMBL" id="JH921430">
    <property type="protein sequence ID" value="EKD19739.1"/>
    <property type="molecule type" value="Genomic_DNA"/>
</dbReference>
<reference evidence="1 2" key="1">
    <citation type="journal article" date="2012" name="BMC Genomics">
        <title>Sequencing the genome of Marssonina brunnea reveals fungus-poplar co-evolution.</title>
        <authorList>
            <person name="Zhu S."/>
            <person name="Cao Y.-Z."/>
            <person name="Jiang C."/>
            <person name="Tan B.-Y."/>
            <person name="Wang Z."/>
            <person name="Feng S."/>
            <person name="Zhang L."/>
            <person name="Su X.-H."/>
            <person name="Brejova B."/>
            <person name="Vinar T."/>
            <person name="Xu M."/>
            <person name="Wang M.-X."/>
            <person name="Zhang S.-G."/>
            <person name="Huang M.-R."/>
            <person name="Wu R."/>
            <person name="Zhou Y."/>
        </authorList>
    </citation>
    <scope>NUCLEOTIDE SEQUENCE [LARGE SCALE GENOMIC DNA]</scope>
    <source>
        <strain evidence="1 2">MB_m1</strain>
    </source>
</reference>
<organism evidence="1 2">
    <name type="scientific">Marssonina brunnea f. sp. multigermtubi (strain MB_m1)</name>
    <name type="common">Marssonina leaf spot fungus</name>
    <dbReference type="NCBI Taxonomy" id="1072389"/>
    <lineage>
        <taxon>Eukaryota</taxon>
        <taxon>Fungi</taxon>
        <taxon>Dikarya</taxon>
        <taxon>Ascomycota</taxon>
        <taxon>Pezizomycotina</taxon>
        <taxon>Leotiomycetes</taxon>
        <taxon>Helotiales</taxon>
        <taxon>Drepanopezizaceae</taxon>
        <taxon>Drepanopeziza</taxon>
    </lineage>
</organism>
<protein>
    <submittedName>
        <fullName evidence="1">Uncharacterized protein</fullName>
    </submittedName>
</protein>
<gene>
    <name evidence="1" type="ORF">MBM_01691</name>
</gene>
<sequence>MSLDPQQRVVRTTGLSLTIRMRKGRAASRSGLFLSTIVRFHLITTSDLLSLLQRRATSTSATMVSSQARKSVTFAVPDEPMVTVLNQNVASIFRLPSSIFPRIENPPTSQLLLATRLIPTLPCPTERIPVADYPTTPEI</sequence>
<accession>K1Y3K0</accession>
<keyword evidence="2" id="KW-1185">Reference proteome</keyword>
<proteinExistence type="predicted"/>
<name>K1Y3K0_MARBU</name>
<dbReference type="Proteomes" id="UP000006753">
    <property type="component" value="Unassembled WGS sequence"/>
</dbReference>
<evidence type="ECO:0000313" key="2">
    <source>
        <dbReference type="Proteomes" id="UP000006753"/>
    </source>
</evidence>